<proteinExistence type="predicted"/>
<evidence type="ECO:0000256" key="1">
    <source>
        <dbReference type="SAM" id="MobiDB-lite"/>
    </source>
</evidence>
<accession>A0A0W0TSA0</accession>
<gene>
    <name evidence="2" type="primary">lidE</name>
    <name evidence="2" type="ORF">Lery_0943</name>
</gene>
<sequence>MEDKKHIQDALSQASQTSSSQAAPSPRTLTENMASSPDRLQDFDLKKQDLWLEHSNAIIEELSHSLPDYPQQKPVLRKDIRCPEEVLLTQAGCAYAFLASKRRDIAKLLKQGPLRYQFGLFNKPGFVSTDDFNLVKHLPNQKETIYQQLTALISETPADVDIHRQMDEATNGIIYTIKIKMASDKLKRQHEENLKSPIPFIDDDDTDLTITFQDYGLDNPKTAIQIDHHPTPFAKNYSNDSSYFYVQFILIEPYVRACLAWSSDKGIHEFLKNAGRMAHALAHLQPVGRGNSAIVEWMIRALAKINHIELGPFNQDEKIGWDFKAFLTPDVEQYAAWFAAKAFKQCEIKDQSEASTRLKK</sequence>
<dbReference type="RefSeq" id="WP_131751104.1">
    <property type="nucleotide sequence ID" value="NZ_CAAAHY010000023.1"/>
</dbReference>
<feature type="region of interest" description="Disordered" evidence="1">
    <location>
        <begin position="1"/>
        <end position="35"/>
    </location>
</feature>
<dbReference type="Proteomes" id="UP000054773">
    <property type="component" value="Unassembled WGS sequence"/>
</dbReference>
<protein>
    <submittedName>
        <fullName evidence="2">LidE</fullName>
    </submittedName>
</protein>
<name>A0A0W0TSA0_LEGER</name>
<dbReference type="EMBL" id="LNYA01000021">
    <property type="protein sequence ID" value="KTC98380.1"/>
    <property type="molecule type" value="Genomic_DNA"/>
</dbReference>
<organism evidence="2 3">
    <name type="scientific">Legionella erythra</name>
    <dbReference type="NCBI Taxonomy" id="448"/>
    <lineage>
        <taxon>Bacteria</taxon>
        <taxon>Pseudomonadati</taxon>
        <taxon>Pseudomonadota</taxon>
        <taxon>Gammaproteobacteria</taxon>
        <taxon>Legionellales</taxon>
        <taxon>Legionellaceae</taxon>
        <taxon>Legionella</taxon>
    </lineage>
</organism>
<reference evidence="2 3" key="1">
    <citation type="submission" date="2015-11" db="EMBL/GenBank/DDBJ databases">
        <title>Genomic analysis of 38 Legionella species identifies large and diverse effector repertoires.</title>
        <authorList>
            <person name="Burstein D."/>
            <person name="Amaro F."/>
            <person name="Zusman T."/>
            <person name="Lifshitz Z."/>
            <person name="Cohen O."/>
            <person name="Gilbert J.A."/>
            <person name="Pupko T."/>
            <person name="Shuman H.A."/>
            <person name="Segal G."/>
        </authorList>
    </citation>
    <scope>NUCLEOTIDE SEQUENCE [LARGE SCALE GENOMIC DNA]</scope>
    <source>
        <strain evidence="2 3">SE-32A-C8</strain>
    </source>
</reference>
<comment type="caution">
    <text evidence="2">The sequence shown here is derived from an EMBL/GenBank/DDBJ whole genome shotgun (WGS) entry which is preliminary data.</text>
</comment>
<evidence type="ECO:0000313" key="3">
    <source>
        <dbReference type="Proteomes" id="UP000054773"/>
    </source>
</evidence>
<feature type="compositionally biased region" description="Low complexity" evidence="1">
    <location>
        <begin position="9"/>
        <end position="25"/>
    </location>
</feature>
<dbReference type="PATRIC" id="fig|448.7.peg.988"/>
<keyword evidence="3" id="KW-1185">Reference proteome</keyword>
<dbReference type="Gene3D" id="1.10.3290.20">
    <property type="match status" value="1"/>
</dbReference>
<dbReference type="AlphaFoldDB" id="A0A0W0TSA0"/>
<evidence type="ECO:0000313" key="2">
    <source>
        <dbReference type="EMBL" id="KTC98380.1"/>
    </source>
</evidence>
<dbReference type="OrthoDB" id="5644945at2"/>